<dbReference type="Proteomes" id="UP000004384">
    <property type="component" value="Unassembled WGS sequence"/>
</dbReference>
<proteinExistence type="predicted"/>
<sequence>MGVLLGHLNLLFKGLHSLLTRIRAHRSTVVVKSDLRGRAVRYIAITSIFVNFGGVKEGSLLTLWSQLRWRQGLQNGGIAALRRVKGAGGR</sequence>
<protein>
    <submittedName>
        <fullName evidence="1">Uncharacterized protein</fullName>
    </submittedName>
</protein>
<evidence type="ECO:0000313" key="1">
    <source>
        <dbReference type="EMBL" id="EET77357.1"/>
    </source>
</evidence>
<organism evidence="1 2">
    <name type="scientific">Corynebacterium tuberculostearicum SK141</name>
    <dbReference type="NCBI Taxonomy" id="553206"/>
    <lineage>
        <taxon>Bacteria</taxon>
        <taxon>Bacillati</taxon>
        <taxon>Actinomycetota</taxon>
        <taxon>Actinomycetes</taxon>
        <taxon>Mycobacteriales</taxon>
        <taxon>Corynebacteriaceae</taxon>
        <taxon>Corynebacterium</taxon>
    </lineage>
</organism>
<accession>C6R9K0</accession>
<gene>
    <name evidence="1" type="ORF">CORTU0001_0564</name>
</gene>
<dbReference type="EMBL" id="ACVP01000020">
    <property type="protein sequence ID" value="EET77357.1"/>
    <property type="molecule type" value="Genomic_DNA"/>
</dbReference>
<comment type="caution">
    <text evidence="1">The sequence shown here is derived from an EMBL/GenBank/DDBJ whole genome shotgun (WGS) entry which is preliminary data.</text>
</comment>
<evidence type="ECO:0000313" key="2">
    <source>
        <dbReference type="Proteomes" id="UP000004384"/>
    </source>
</evidence>
<reference evidence="1 2" key="1">
    <citation type="submission" date="2009-06" db="EMBL/GenBank/DDBJ databases">
        <authorList>
            <person name="Dodson R."/>
            <person name="Sebastian Y."/>
            <person name="Madupu R."/>
            <person name="Durkin A.S."/>
            <person name="Torralba M."/>
            <person name="Methe B."/>
            <person name="Sutton G.G."/>
            <person name="Strausberg R.L."/>
            <person name="Nelson K.E."/>
        </authorList>
    </citation>
    <scope>NUCLEOTIDE SEQUENCE [LARGE SCALE GENOMIC DNA]</scope>
    <source>
        <strain evidence="1 2">SK141</strain>
    </source>
</reference>
<name>C6R9K0_9CORY</name>
<dbReference type="AlphaFoldDB" id="C6R9K0"/>